<reference evidence="2" key="1">
    <citation type="submission" date="2022-10" db="EMBL/GenBank/DDBJ databases">
        <title>Genome sequences of endogenous nimaviruses in decapod crustaceans.</title>
        <authorList>
            <person name="Kawato S."/>
            <person name="Nozaki R."/>
            <person name="Kondo H."/>
            <person name="Hirono I."/>
        </authorList>
    </citation>
    <scope>NUCLEOTIDE SEQUENCE</scope>
    <source>
        <strain evidence="2">Toyama2020</strain>
    </source>
</reference>
<evidence type="ECO:0000256" key="1">
    <source>
        <dbReference type="SAM" id="MobiDB-lite"/>
    </source>
</evidence>
<sequence length="514" mass="58745">MGSGSESRLRRKHIKRDKKRRKIVCIQNTVKRCFNCEQFKKIEGGDTKDSMDNDTLMAAYEGTCSAFGKSQIGRDNNYFYNGKKRKHKKFNLEQRNERIIDTLRATRLMAAALLAKDEKSFLKFFLRDYQYDKRGLALISHAIKIINQTYLNVASDVHGGCLDAPRRDYGNFHGCEDYHNFSSFKSSYDPFPTFIDDYTVCANETVPEFEWLQKKTYKQCKKQILKNMEKEEEEKKKKENKEKQEEKEKKKEKQEEKEKEKKKEKKKDEKEYTDDIKVDVDVEVDTLSEGGGFNDVQCCKLTSEKYCFISEGVTFANPRASATTSTSPPHLSTLTASISEGVTFANPRASATTSTSPPHLSTPTASISEGVTFANPRTSATTSTSPPHLSTPTAYNSELSLFLQHYRDQQCNNNIPPDNDDSTDRSTKRYIENASVYRNLVTLPEMSNQHTISSSSTMTTTTTAISQFLKPSQPEIIQRRQRGAPPFRKTALIAKKRQVLQRNLLMYESSDMEI</sequence>
<name>A0A9C7BJD9_9VIRU</name>
<organism evidence="2">
    <name type="scientific">Pasiphaea japonica whispovirus</name>
    <dbReference type="NCBI Taxonomy" id="2984286"/>
    <lineage>
        <taxon>Viruses</taxon>
        <taxon>Viruses incertae sedis</taxon>
        <taxon>Naldaviricetes</taxon>
        <taxon>Nimaviridae</taxon>
        <taxon>Whispovirus</taxon>
    </lineage>
</organism>
<dbReference type="EMBL" id="LC738885">
    <property type="protein sequence ID" value="BDT63565.1"/>
    <property type="molecule type" value="Genomic_DNA"/>
</dbReference>
<evidence type="ECO:0000313" key="2">
    <source>
        <dbReference type="EMBL" id="BDT63565.1"/>
    </source>
</evidence>
<proteinExistence type="predicted"/>
<feature type="region of interest" description="Disordered" evidence="1">
    <location>
        <begin position="229"/>
        <end position="272"/>
    </location>
</feature>
<protein>
    <submittedName>
        <fullName evidence="2">Wsv078-like protein</fullName>
    </submittedName>
</protein>
<accession>A0A9C7BJD9</accession>